<gene>
    <name evidence="3" type="ORF">HELGO_WM31677</name>
</gene>
<proteinExistence type="predicted"/>
<dbReference type="GO" id="GO:0015628">
    <property type="term" value="P:protein secretion by the type II secretion system"/>
    <property type="evidence" value="ECO:0007669"/>
    <property type="project" value="InterPro"/>
</dbReference>
<accession>A0A6S6S8Y7</accession>
<name>A0A6S6S8Y7_9BACT</name>
<evidence type="ECO:0000256" key="1">
    <source>
        <dbReference type="ARBA" id="ARBA00022481"/>
    </source>
</evidence>
<dbReference type="EMBL" id="CACVAW010000011">
    <property type="protein sequence ID" value="CAA6804253.1"/>
    <property type="molecule type" value="Genomic_DNA"/>
</dbReference>
<dbReference type="InterPro" id="IPR045584">
    <property type="entry name" value="Pilin-like"/>
</dbReference>
<reference evidence="3" key="1">
    <citation type="submission" date="2020-01" db="EMBL/GenBank/DDBJ databases">
        <authorList>
            <person name="Meier V. D."/>
            <person name="Meier V D."/>
        </authorList>
    </citation>
    <scope>NUCLEOTIDE SEQUENCE</scope>
    <source>
        <strain evidence="3">HLG_WM_MAG_12</strain>
    </source>
</reference>
<dbReference type="PRINTS" id="PR00813">
    <property type="entry name" value="BCTERIALGSPG"/>
</dbReference>
<dbReference type="Gene3D" id="3.30.700.10">
    <property type="entry name" value="Glycoprotein, Type 4 Pilin"/>
    <property type="match status" value="1"/>
</dbReference>
<dbReference type="InterPro" id="IPR000983">
    <property type="entry name" value="Bac_GSPG_pilin"/>
</dbReference>
<dbReference type="GO" id="GO:0015627">
    <property type="term" value="C:type II protein secretion system complex"/>
    <property type="evidence" value="ECO:0007669"/>
    <property type="project" value="InterPro"/>
</dbReference>
<keyword evidence="2" id="KW-0812">Transmembrane</keyword>
<keyword evidence="2" id="KW-1133">Transmembrane helix</keyword>
<dbReference type="NCBIfam" id="TIGR02532">
    <property type="entry name" value="IV_pilin_GFxxxE"/>
    <property type="match status" value="1"/>
</dbReference>
<feature type="transmembrane region" description="Helical" evidence="2">
    <location>
        <begin position="6"/>
        <end position="31"/>
    </location>
</feature>
<protein>
    <submittedName>
        <fullName evidence="3">Pseudopilin domain-containing protein</fullName>
    </submittedName>
</protein>
<organism evidence="3">
    <name type="scientific">uncultured Campylobacterales bacterium</name>
    <dbReference type="NCBI Taxonomy" id="352960"/>
    <lineage>
        <taxon>Bacteria</taxon>
        <taxon>Pseudomonadati</taxon>
        <taxon>Campylobacterota</taxon>
        <taxon>Epsilonproteobacteria</taxon>
        <taxon>Campylobacterales</taxon>
        <taxon>environmental samples</taxon>
    </lineage>
</organism>
<evidence type="ECO:0000256" key="2">
    <source>
        <dbReference type="SAM" id="Phobius"/>
    </source>
</evidence>
<dbReference type="SUPFAM" id="SSF54523">
    <property type="entry name" value="Pili subunits"/>
    <property type="match status" value="1"/>
</dbReference>
<evidence type="ECO:0000313" key="3">
    <source>
        <dbReference type="EMBL" id="CAA6804253.1"/>
    </source>
</evidence>
<keyword evidence="1" id="KW-0488">Methylation</keyword>
<keyword evidence="2" id="KW-0472">Membrane</keyword>
<sequence>MTKTAFTMIELVFVIVVLGILATVAVPRLLVTRDDAIYSKARAEISAIQSGIETQKSKNILSGVRGYPSNLDDVNSTTYNTNDQLLFYKKDDSTNSVLQTPVFSKIGFAGHWVKTADNTYTLYIENTKPVVFTYNNSTGRFVCDYDEDDCKEILR</sequence>
<dbReference type="InterPro" id="IPR012902">
    <property type="entry name" value="N_methyl_site"/>
</dbReference>
<dbReference type="AlphaFoldDB" id="A0A6S6S8Y7"/>